<keyword evidence="2" id="KW-0227">DNA damage</keyword>
<dbReference type="InterPro" id="IPR041247">
    <property type="entry name" value="Rad52_fam"/>
</dbReference>
<evidence type="ECO:0000256" key="2">
    <source>
        <dbReference type="ARBA" id="ARBA00022763"/>
    </source>
</evidence>
<organism evidence="4">
    <name type="scientific">uncultured Caudovirales phage</name>
    <dbReference type="NCBI Taxonomy" id="2100421"/>
    <lineage>
        <taxon>Viruses</taxon>
        <taxon>Duplodnaviria</taxon>
        <taxon>Heunggongvirae</taxon>
        <taxon>Uroviricota</taxon>
        <taxon>Caudoviricetes</taxon>
        <taxon>Peduoviridae</taxon>
        <taxon>Maltschvirus</taxon>
        <taxon>Maltschvirus maltsch</taxon>
    </lineage>
</organism>
<protein>
    <submittedName>
        <fullName evidence="4">DNA repair protein Rad52/59/22</fullName>
    </submittedName>
</protein>
<evidence type="ECO:0000313" key="4">
    <source>
        <dbReference type="EMBL" id="CAB4156723.1"/>
    </source>
</evidence>
<sequence length="222" mass="24416">MSNEIMKQLSEPFAPEMEKTMSKGGTRLTYIPVSEVINRLNKVLGVDKWSFEVISCNRDAMDPEYIVAHVRLTWISDDRYTNASGPSVTRDGIGGQKIKRTKGGDIVDLGDEMKGAVSDALKKAAQTLGVGLYLARSDDAMDIEDAMHATQNVAPVDSEIEAKWENFVSIVKGFNESKKSLLNQFWTESTNGKPKPTKATATHEALDMLLGEALRLSFEGAE</sequence>
<dbReference type="GO" id="GO:0006310">
    <property type="term" value="P:DNA recombination"/>
    <property type="evidence" value="ECO:0007669"/>
    <property type="project" value="UniProtKB-ARBA"/>
</dbReference>
<name>A0A6J5NCV0_9CAUD</name>
<dbReference type="InterPro" id="IPR042525">
    <property type="entry name" value="Rad52_Rad59_Rad22_sf"/>
</dbReference>
<dbReference type="Pfam" id="PF04098">
    <property type="entry name" value="Rad52_Rad22"/>
    <property type="match status" value="1"/>
</dbReference>
<proteinExistence type="inferred from homology"/>
<reference evidence="4" key="1">
    <citation type="submission" date="2020-04" db="EMBL/GenBank/DDBJ databases">
        <authorList>
            <person name="Chiriac C."/>
            <person name="Salcher M."/>
            <person name="Ghai R."/>
            <person name="Kavagutti S V."/>
        </authorList>
    </citation>
    <scope>NUCLEOTIDE SEQUENCE</scope>
</reference>
<accession>A0A6J5NCV0</accession>
<dbReference type="GO" id="GO:0006302">
    <property type="term" value="P:double-strand break repair"/>
    <property type="evidence" value="ECO:0007669"/>
    <property type="project" value="UniProtKB-ARBA"/>
</dbReference>
<dbReference type="EMBL" id="LR796639">
    <property type="protein sequence ID" value="CAB4156723.1"/>
    <property type="molecule type" value="Genomic_DNA"/>
</dbReference>
<dbReference type="SUPFAM" id="SSF54768">
    <property type="entry name" value="dsRNA-binding domain-like"/>
    <property type="match status" value="1"/>
</dbReference>
<gene>
    <name evidence="4" type="ORF">UFOVP658_125</name>
</gene>
<evidence type="ECO:0000256" key="1">
    <source>
        <dbReference type="ARBA" id="ARBA00006638"/>
    </source>
</evidence>
<comment type="similarity">
    <text evidence="1">Belongs to the RAD52 family.</text>
</comment>
<keyword evidence="3" id="KW-0234">DNA repair</keyword>
<evidence type="ECO:0000256" key="3">
    <source>
        <dbReference type="ARBA" id="ARBA00023204"/>
    </source>
</evidence>
<dbReference type="Gene3D" id="3.30.390.80">
    <property type="entry name" value="DNA repair protein Rad52/59/22"/>
    <property type="match status" value="1"/>
</dbReference>